<evidence type="ECO:0000256" key="1">
    <source>
        <dbReference type="ARBA" id="ARBA00022801"/>
    </source>
</evidence>
<evidence type="ECO:0000256" key="3">
    <source>
        <dbReference type="SAM" id="MobiDB-lite"/>
    </source>
</evidence>
<keyword evidence="1" id="KW-0378">Hydrolase</keyword>
<dbReference type="InterPro" id="IPR001789">
    <property type="entry name" value="Sig_transdc_resp-reg_receiver"/>
</dbReference>
<dbReference type="AlphaFoldDB" id="A0A3G2JRK6"/>
<dbReference type="Proteomes" id="UP000268329">
    <property type="component" value="Chromosome"/>
</dbReference>
<dbReference type="KEGG" id="sdd:D9753_31870"/>
<evidence type="ECO:0000313" key="6">
    <source>
        <dbReference type="Proteomes" id="UP000268329"/>
    </source>
</evidence>
<evidence type="ECO:0000259" key="4">
    <source>
        <dbReference type="PROSITE" id="PS50110"/>
    </source>
</evidence>
<feature type="domain" description="Response regulatory" evidence="4">
    <location>
        <begin position="28"/>
        <end position="145"/>
    </location>
</feature>
<dbReference type="SUPFAM" id="SSF52172">
    <property type="entry name" value="CheY-like"/>
    <property type="match status" value="1"/>
</dbReference>
<name>A0A3G2JRK6_9ACTN</name>
<dbReference type="EMBL" id="CP033073">
    <property type="protein sequence ID" value="AYN43992.1"/>
    <property type="molecule type" value="Genomic_DNA"/>
</dbReference>
<feature type="region of interest" description="Disordered" evidence="3">
    <location>
        <begin position="1"/>
        <end position="20"/>
    </location>
</feature>
<proteinExistence type="predicted"/>
<gene>
    <name evidence="5" type="ORF">D9753_31870</name>
</gene>
<dbReference type="GO" id="GO:0000160">
    <property type="term" value="P:phosphorelay signal transduction system"/>
    <property type="evidence" value="ECO:0007669"/>
    <property type="project" value="InterPro"/>
</dbReference>
<dbReference type="GO" id="GO:0016791">
    <property type="term" value="F:phosphatase activity"/>
    <property type="evidence" value="ECO:0007669"/>
    <property type="project" value="TreeGrafter"/>
</dbReference>
<dbReference type="InterPro" id="IPR052016">
    <property type="entry name" value="Bact_Sigma-Reg"/>
</dbReference>
<dbReference type="PANTHER" id="PTHR43156">
    <property type="entry name" value="STAGE II SPORULATION PROTEIN E-RELATED"/>
    <property type="match status" value="1"/>
</dbReference>
<feature type="modified residue" description="4-aspartylphosphate" evidence="2">
    <location>
        <position position="80"/>
    </location>
</feature>
<dbReference type="Pfam" id="PF00072">
    <property type="entry name" value="Response_reg"/>
    <property type="match status" value="1"/>
</dbReference>
<accession>A0A3G2JRK6</accession>
<protein>
    <submittedName>
        <fullName evidence="5">Response regulator</fullName>
    </submittedName>
</protein>
<evidence type="ECO:0000313" key="5">
    <source>
        <dbReference type="EMBL" id="AYN43992.1"/>
    </source>
</evidence>
<dbReference type="Pfam" id="PF07228">
    <property type="entry name" value="SpoIIE"/>
    <property type="match status" value="1"/>
</dbReference>
<dbReference type="Gene3D" id="3.60.40.10">
    <property type="entry name" value="PPM-type phosphatase domain"/>
    <property type="match status" value="1"/>
</dbReference>
<keyword evidence="6" id="KW-1185">Reference proteome</keyword>
<keyword evidence="2" id="KW-0597">Phosphoprotein</keyword>
<dbReference type="InterPro" id="IPR001932">
    <property type="entry name" value="PPM-type_phosphatase-like_dom"/>
</dbReference>
<evidence type="ECO:0000256" key="2">
    <source>
        <dbReference type="PROSITE-ProRule" id="PRU00169"/>
    </source>
</evidence>
<dbReference type="SMART" id="SM00448">
    <property type="entry name" value="REC"/>
    <property type="match status" value="1"/>
</dbReference>
<dbReference type="PROSITE" id="PS50110">
    <property type="entry name" value="RESPONSE_REGULATORY"/>
    <property type="match status" value="1"/>
</dbReference>
<dbReference type="InterPro" id="IPR036457">
    <property type="entry name" value="PPM-type-like_dom_sf"/>
</dbReference>
<reference evidence="5 6" key="1">
    <citation type="submission" date="2018-10" db="EMBL/GenBank/DDBJ databases">
        <title>The genome of Streptomyces dangxiongensis Z022.</title>
        <authorList>
            <person name="Zhang B."/>
        </authorList>
    </citation>
    <scope>NUCLEOTIDE SEQUENCE [LARGE SCALE GENOMIC DNA]</scope>
    <source>
        <strain evidence="5 6">Z022</strain>
    </source>
</reference>
<dbReference type="OrthoDB" id="5181538at2"/>
<organism evidence="5 6">
    <name type="scientific">Streptomyces dangxiongensis</name>
    <dbReference type="NCBI Taxonomy" id="1442032"/>
    <lineage>
        <taxon>Bacteria</taxon>
        <taxon>Bacillati</taxon>
        <taxon>Actinomycetota</taxon>
        <taxon>Actinomycetes</taxon>
        <taxon>Kitasatosporales</taxon>
        <taxon>Streptomycetaceae</taxon>
        <taxon>Streptomyces</taxon>
    </lineage>
</organism>
<sequence length="410" mass="43755">MNAVGRAADGVQDHIPPPPAPREEALAHILLVEDDDGDALLVEELLHDAYPATELRRARTLAGVKAMLDDAQSPQCVLLDLHLPDARGLDLLREVLRASPRAAVVVLTGLAEEGMGLSAVAAGAQDYLVKGLIEPSALGRAIRYAVLRRQSEQAAVAIQASRLRAEENARLERGLLPSPLLRSDTVRIVTRYESERADALLGGDFFDAVESADGSVHALIGDVSGHGPDEAALGVCLRVAWRSFTMAGARGDDLMHLMEEILCAERSSAEIFATLTTLTFSPDRDTAVMVRAGHPPALLITGADRVQLLQTPVGPALGLLPPGLSRWPQTGISLPDAGALLLFTDGLFEGRTGPAGQRLGEEGLLEIAQHHAHLPAERLLDTLITRTQALSAAYGGHFDDRAVVHLEWNT</sequence>
<dbReference type="PANTHER" id="PTHR43156:SF2">
    <property type="entry name" value="STAGE II SPORULATION PROTEIN E"/>
    <property type="match status" value="1"/>
</dbReference>
<dbReference type="Gene3D" id="3.40.50.2300">
    <property type="match status" value="1"/>
</dbReference>
<dbReference type="InterPro" id="IPR011006">
    <property type="entry name" value="CheY-like_superfamily"/>
</dbReference>
<dbReference type="SMART" id="SM00331">
    <property type="entry name" value="PP2C_SIG"/>
    <property type="match status" value="1"/>
</dbReference>